<evidence type="ECO:0000313" key="2">
    <source>
        <dbReference type="EMBL" id="MBC2605863.1"/>
    </source>
</evidence>
<proteinExistence type="predicted"/>
<evidence type="ECO:0008006" key="4">
    <source>
        <dbReference type="Google" id="ProtNLM"/>
    </source>
</evidence>
<name>A0A7X1B7L1_9BACT</name>
<protein>
    <recommendedName>
        <fullName evidence="4">Polyketide cyclase / dehydrase and lipid transport</fullName>
    </recommendedName>
</protein>
<dbReference type="RefSeq" id="WP_185659752.1">
    <property type="nucleotide sequence ID" value="NZ_CAWPOO010000007.1"/>
</dbReference>
<evidence type="ECO:0000313" key="3">
    <source>
        <dbReference type="Proteomes" id="UP000526501"/>
    </source>
</evidence>
<gene>
    <name evidence="2" type="ORF">H5P27_07385</name>
</gene>
<sequence length="186" mass="20885">MKNRIFSRIENARTKVLGLSALAVLAASTTFGAVMDPSKVEKPAAEEAAARRLVVNINDIRGIVDFESERVREDLLRSAFYDAADRSDWLGEFDFNYNSNKKSESPGSLDINVLNWRLSRTGIYEFTASATYWNNDGERVNLGLFHGSRMSLPVTNIWHSGEQFVDSAEDAFKDSLKKLKEIVVES</sequence>
<keyword evidence="3" id="KW-1185">Reference proteome</keyword>
<feature type="signal peptide" evidence="1">
    <location>
        <begin position="1"/>
        <end position="32"/>
    </location>
</feature>
<feature type="chain" id="PRO_5030702798" description="Polyketide cyclase / dehydrase and lipid transport" evidence="1">
    <location>
        <begin position="33"/>
        <end position="186"/>
    </location>
</feature>
<accession>A0A7X1B7L1</accession>
<dbReference type="AlphaFoldDB" id="A0A7X1B7L1"/>
<dbReference type="EMBL" id="JACHVC010000007">
    <property type="protein sequence ID" value="MBC2605863.1"/>
    <property type="molecule type" value="Genomic_DNA"/>
</dbReference>
<dbReference type="Proteomes" id="UP000526501">
    <property type="component" value="Unassembled WGS sequence"/>
</dbReference>
<organism evidence="2 3">
    <name type="scientific">Pelagicoccus albus</name>
    <dbReference type="NCBI Taxonomy" id="415222"/>
    <lineage>
        <taxon>Bacteria</taxon>
        <taxon>Pseudomonadati</taxon>
        <taxon>Verrucomicrobiota</taxon>
        <taxon>Opitutia</taxon>
        <taxon>Puniceicoccales</taxon>
        <taxon>Pelagicoccaceae</taxon>
        <taxon>Pelagicoccus</taxon>
    </lineage>
</organism>
<keyword evidence="1" id="KW-0732">Signal</keyword>
<comment type="caution">
    <text evidence="2">The sequence shown here is derived from an EMBL/GenBank/DDBJ whole genome shotgun (WGS) entry which is preliminary data.</text>
</comment>
<reference evidence="2 3" key="1">
    <citation type="submission" date="2020-07" db="EMBL/GenBank/DDBJ databases">
        <authorList>
            <person name="Feng X."/>
        </authorList>
    </citation>
    <scope>NUCLEOTIDE SEQUENCE [LARGE SCALE GENOMIC DNA]</scope>
    <source>
        <strain evidence="2 3">JCM23202</strain>
    </source>
</reference>
<evidence type="ECO:0000256" key="1">
    <source>
        <dbReference type="SAM" id="SignalP"/>
    </source>
</evidence>